<feature type="compositionally biased region" description="Basic and acidic residues" evidence="1">
    <location>
        <begin position="89"/>
        <end position="98"/>
    </location>
</feature>
<evidence type="ECO:0000313" key="2">
    <source>
        <dbReference type="EMBL" id="CAL1392673.1"/>
    </source>
</evidence>
<dbReference type="EMBL" id="OZ034819">
    <property type="protein sequence ID" value="CAL1392673.1"/>
    <property type="molecule type" value="Genomic_DNA"/>
</dbReference>
<gene>
    <name evidence="2" type="ORF">LTRI10_LOCUS33299</name>
</gene>
<feature type="compositionally biased region" description="Polar residues" evidence="1">
    <location>
        <begin position="27"/>
        <end position="37"/>
    </location>
</feature>
<dbReference type="Proteomes" id="UP001497516">
    <property type="component" value="Chromosome 6"/>
</dbReference>
<keyword evidence="3" id="KW-1185">Reference proteome</keyword>
<organism evidence="2 3">
    <name type="scientific">Linum trigynum</name>
    <dbReference type="NCBI Taxonomy" id="586398"/>
    <lineage>
        <taxon>Eukaryota</taxon>
        <taxon>Viridiplantae</taxon>
        <taxon>Streptophyta</taxon>
        <taxon>Embryophyta</taxon>
        <taxon>Tracheophyta</taxon>
        <taxon>Spermatophyta</taxon>
        <taxon>Magnoliopsida</taxon>
        <taxon>eudicotyledons</taxon>
        <taxon>Gunneridae</taxon>
        <taxon>Pentapetalae</taxon>
        <taxon>rosids</taxon>
        <taxon>fabids</taxon>
        <taxon>Malpighiales</taxon>
        <taxon>Linaceae</taxon>
        <taxon>Linum</taxon>
    </lineage>
</organism>
<feature type="compositionally biased region" description="Polar residues" evidence="1">
    <location>
        <begin position="1"/>
        <end position="10"/>
    </location>
</feature>
<feature type="compositionally biased region" description="Basic and acidic residues" evidence="1">
    <location>
        <begin position="15"/>
        <end position="25"/>
    </location>
</feature>
<accession>A0AAV2F347</accession>
<feature type="region of interest" description="Disordered" evidence="1">
    <location>
        <begin position="71"/>
        <end position="145"/>
    </location>
</feature>
<reference evidence="2 3" key="1">
    <citation type="submission" date="2024-04" db="EMBL/GenBank/DDBJ databases">
        <authorList>
            <person name="Fracassetti M."/>
        </authorList>
    </citation>
    <scope>NUCLEOTIDE SEQUENCE [LARGE SCALE GENOMIC DNA]</scope>
</reference>
<feature type="compositionally biased region" description="Basic and acidic residues" evidence="1">
    <location>
        <begin position="38"/>
        <end position="58"/>
    </location>
</feature>
<name>A0AAV2F347_9ROSI</name>
<evidence type="ECO:0000256" key="1">
    <source>
        <dbReference type="SAM" id="MobiDB-lite"/>
    </source>
</evidence>
<feature type="region of interest" description="Disordered" evidence="1">
    <location>
        <begin position="1"/>
        <end position="58"/>
    </location>
</feature>
<evidence type="ECO:0000313" key="3">
    <source>
        <dbReference type="Proteomes" id="UP001497516"/>
    </source>
</evidence>
<dbReference type="AlphaFoldDB" id="A0AAV2F347"/>
<protein>
    <submittedName>
        <fullName evidence="2">Uncharacterized protein</fullName>
    </submittedName>
</protein>
<sequence>MAKEQSQQRQSMHKGHVEAVLKDDVDGTNNKRQTQSGTKEKADEEEMAKENDINKKGESQIQENTQMMDNLVFNPGLSSPTVKKQKQWKRQEKGDFKIKNTTQNPMTPQKRAIDQQHQLKAETPKKKLRNASPGKRLVGGVADLA</sequence>
<feature type="compositionally biased region" description="Basic and acidic residues" evidence="1">
    <location>
        <begin position="111"/>
        <end position="125"/>
    </location>
</feature>
<proteinExistence type="predicted"/>